<organism evidence="5 6">
    <name type="scientific">Streptomyces celluloflavus</name>
    <dbReference type="NCBI Taxonomy" id="58344"/>
    <lineage>
        <taxon>Bacteria</taxon>
        <taxon>Bacillati</taxon>
        <taxon>Actinomycetota</taxon>
        <taxon>Actinomycetes</taxon>
        <taxon>Kitasatosporales</taxon>
        <taxon>Streptomycetaceae</taxon>
        <taxon>Streptomyces</taxon>
    </lineage>
</organism>
<evidence type="ECO:0000313" key="6">
    <source>
        <dbReference type="Proteomes" id="UP001610990"/>
    </source>
</evidence>
<accession>A0ABW7R857</accession>
<gene>
    <name evidence="5" type="ORF">ACH4GP_04210</name>
</gene>
<evidence type="ECO:0000256" key="4">
    <source>
        <dbReference type="SAM" id="MobiDB-lite"/>
    </source>
</evidence>
<evidence type="ECO:0000256" key="1">
    <source>
        <dbReference type="ARBA" id="ARBA00022630"/>
    </source>
</evidence>
<comment type="caution">
    <text evidence="5">The sequence shown here is derived from an EMBL/GenBank/DDBJ whole genome shotgun (WGS) entry which is preliminary data.</text>
</comment>
<dbReference type="Proteomes" id="UP001610990">
    <property type="component" value="Unassembled WGS sequence"/>
</dbReference>
<feature type="compositionally biased region" description="Pro residues" evidence="4">
    <location>
        <begin position="372"/>
        <end position="386"/>
    </location>
</feature>
<reference evidence="5 6" key="1">
    <citation type="submission" date="2024-10" db="EMBL/GenBank/DDBJ databases">
        <title>The Natural Products Discovery Center: Release of the First 8490 Sequenced Strains for Exploring Actinobacteria Biosynthetic Diversity.</title>
        <authorList>
            <person name="Kalkreuter E."/>
            <person name="Kautsar S.A."/>
            <person name="Yang D."/>
            <person name="Bader C.D."/>
            <person name="Teijaro C.N."/>
            <person name="Fluegel L."/>
            <person name="Davis C.M."/>
            <person name="Simpson J.R."/>
            <person name="Lauterbach L."/>
            <person name="Steele A.D."/>
            <person name="Gui C."/>
            <person name="Meng S."/>
            <person name="Li G."/>
            <person name="Viehrig K."/>
            <person name="Ye F."/>
            <person name="Su P."/>
            <person name="Kiefer A.F."/>
            <person name="Nichols A."/>
            <person name="Cepeda A.J."/>
            <person name="Yan W."/>
            <person name="Fan B."/>
            <person name="Jiang Y."/>
            <person name="Adhikari A."/>
            <person name="Zheng C.-J."/>
            <person name="Schuster L."/>
            <person name="Cowan T.M."/>
            <person name="Smanski M.J."/>
            <person name="Chevrette M.G."/>
            <person name="De Carvalho L.P.S."/>
            <person name="Shen B."/>
        </authorList>
    </citation>
    <scope>NUCLEOTIDE SEQUENCE [LARGE SCALE GENOMIC DNA]</scope>
    <source>
        <strain evidence="5 6">NPDC018013</strain>
    </source>
</reference>
<dbReference type="SUPFAM" id="SSF51412">
    <property type="entry name" value="Inosine monophosphate dehydrogenase (IMPDH)"/>
    <property type="match status" value="1"/>
</dbReference>
<protein>
    <submittedName>
        <fullName evidence="5">NAD(P)H-dependent flavin oxidoreductase</fullName>
        <ecNumber evidence="5">1.13.12.-</ecNumber>
    </submittedName>
</protein>
<dbReference type="InterPro" id="IPR013785">
    <property type="entry name" value="Aldolase_TIM"/>
</dbReference>
<keyword evidence="6" id="KW-1185">Reference proteome</keyword>
<dbReference type="InterPro" id="IPR004136">
    <property type="entry name" value="NMO"/>
</dbReference>
<evidence type="ECO:0000256" key="3">
    <source>
        <dbReference type="ARBA" id="ARBA00023002"/>
    </source>
</evidence>
<feature type="compositionally biased region" description="Gly residues" evidence="4">
    <location>
        <begin position="353"/>
        <end position="363"/>
    </location>
</feature>
<evidence type="ECO:0000313" key="5">
    <source>
        <dbReference type="EMBL" id="MFH8583589.1"/>
    </source>
</evidence>
<keyword evidence="2" id="KW-0288">FMN</keyword>
<name>A0ABW7R857_9ACTN</name>
<dbReference type="EC" id="1.13.12.-" evidence="5"/>
<dbReference type="Gene3D" id="3.20.20.70">
    <property type="entry name" value="Aldolase class I"/>
    <property type="match status" value="1"/>
</dbReference>
<keyword evidence="3 5" id="KW-0560">Oxidoreductase</keyword>
<dbReference type="GO" id="GO:0016491">
    <property type="term" value="F:oxidoreductase activity"/>
    <property type="evidence" value="ECO:0007669"/>
    <property type="project" value="UniProtKB-KW"/>
</dbReference>
<proteinExistence type="predicted"/>
<evidence type="ECO:0000256" key="2">
    <source>
        <dbReference type="ARBA" id="ARBA00022643"/>
    </source>
</evidence>
<feature type="region of interest" description="Disordered" evidence="4">
    <location>
        <begin position="344"/>
        <end position="386"/>
    </location>
</feature>
<dbReference type="RefSeq" id="WP_367438085.1">
    <property type="nucleotide sequence ID" value="NZ_CP108413.1"/>
</dbReference>
<sequence>MRTALTELVGVRHPVVQTGMGWVAGPRLVSATANAGALGILASATMTVGELRAAVREVRSRTDAPFGVNLRADAGDAGERVRVVIEEGVRVASFALAPSRELITRLKDAGVVVIPSIGARRHAEKVAAWGADAVLVQGGEGGGHTGDVATSVLLPQVVDAVGIPVIAAGGFRDGRGLVAALAFGACGVAMGTRFLLTSDSTVPDAVKQRYLAASVKDITVTTKVDGLPHRMLRTDLVDALERSGRPAALLRAVRHTAAFRKRSGMRWAELIRDGLAMKHGKELSWSQLLLAANTPMMLRAAMVEGRPDLGVMASGQIAGLIEDLPSCAELVDRIMAEAYETLARLPGPPDHTGGSGHTDGSGHTGLSRPSGPSGPPGPPGPRPPHG</sequence>
<dbReference type="CDD" id="cd04730">
    <property type="entry name" value="NPD_like"/>
    <property type="match status" value="1"/>
</dbReference>
<dbReference type="EMBL" id="JBIRGH010000002">
    <property type="protein sequence ID" value="MFH8583589.1"/>
    <property type="molecule type" value="Genomic_DNA"/>
</dbReference>
<keyword evidence="1" id="KW-0285">Flavoprotein</keyword>
<dbReference type="PANTHER" id="PTHR32332">
    <property type="entry name" value="2-NITROPROPANE DIOXYGENASE"/>
    <property type="match status" value="1"/>
</dbReference>
<dbReference type="Pfam" id="PF03060">
    <property type="entry name" value="NMO"/>
    <property type="match status" value="1"/>
</dbReference>
<dbReference type="PANTHER" id="PTHR32332:SF20">
    <property type="entry name" value="2-NITROPROPANE DIOXYGENASE-LIKE PROTEIN"/>
    <property type="match status" value="1"/>
</dbReference>